<dbReference type="Proteomes" id="UP000001194">
    <property type="component" value="Unassembled WGS sequence"/>
</dbReference>
<evidence type="ECO:0000313" key="1">
    <source>
        <dbReference type="EMBL" id="EDR16144.1"/>
    </source>
</evidence>
<dbReference type="OrthoDB" id="2745898at2759"/>
<evidence type="ECO:0000313" key="2">
    <source>
        <dbReference type="Proteomes" id="UP000001194"/>
    </source>
</evidence>
<dbReference type="Gene3D" id="3.80.10.10">
    <property type="entry name" value="Ribonuclease Inhibitor"/>
    <property type="match status" value="1"/>
</dbReference>
<accession>B0CPX9</accession>
<dbReference type="HOGENOM" id="CLU_035624_1_0_1"/>
<dbReference type="EMBL" id="DS547091">
    <property type="protein sequence ID" value="EDR16144.1"/>
    <property type="molecule type" value="Genomic_DNA"/>
</dbReference>
<dbReference type="InParanoid" id="B0CPX9"/>
<reference evidence="1 2" key="1">
    <citation type="journal article" date="2008" name="Nature">
        <title>The genome of Laccaria bicolor provides insights into mycorrhizal symbiosis.</title>
        <authorList>
            <person name="Martin F."/>
            <person name="Aerts A."/>
            <person name="Ahren D."/>
            <person name="Brun A."/>
            <person name="Danchin E.G.J."/>
            <person name="Duchaussoy F."/>
            <person name="Gibon J."/>
            <person name="Kohler A."/>
            <person name="Lindquist E."/>
            <person name="Pereda V."/>
            <person name="Salamov A."/>
            <person name="Shapiro H.J."/>
            <person name="Wuyts J."/>
            <person name="Blaudez D."/>
            <person name="Buee M."/>
            <person name="Brokstein P."/>
            <person name="Canbaeck B."/>
            <person name="Cohen D."/>
            <person name="Courty P.E."/>
            <person name="Coutinho P.M."/>
            <person name="Delaruelle C."/>
            <person name="Detter J.C."/>
            <person name="Deveau A."/>
            <person name="DiFazio S."/>
            <person name="Duplessis S."/>
            <person name="Fraissinet-Tachet L."/>
            <person name="Lucic E."/>
            <person name="Frey-Klett P."/>
            <person name="Fourrey C."/>
            <person name="Feussner I."/>
            <person name="Gay G."/>
            <person name="Grimwood J."/>
            <person name="Hoegger P.J."/>
            <person name="Jain P."/>
            <person name="Kilaru S."/>
            <person name="Labbe J."/>
            <person name="Lin Y.C."/>
            <person name="Legue V."/>
            <person name="Le Tacon F."/>
            <person name="Marmeisse R."/>
            <person name="Melayah D."/>
            <person name="Montanini B."/>
            <person name="Muratet M."/>
            <person name="Nehls U."/>
            <person name="Niculita-Hirzel H."/>
            <person name="Oudot-Le Secq M.P."/>
            <person name="Peter M."/>
            <person name="Quesneville H."/>
            <person name="Rajashekar B."/>
            <person name="Reich M."/>
            <person name="Rouhier N."/>
            <person name="Schmutz J."/>
            <person name="Yin T."/>
            <person name="Chalot M."/>
            <person name="Henrissat B."/>
            <person name="Kuees U."/>
            <person name="Lucas S."/>
            <person name="Van de Peer Y."/>
            <person name="Podila G.K."/>
            <person name="Polle A."/>
            <person name="Pukkila P.J."/>
            <person name="Richardson P.M."/>
            <person name="Rouze P."/>
            <person name="Sanders I.R."/>
            <person name="Stajich J.E."/>
            <person name="Tunlid A."/>
            <person name="Tuskan G."/>
            <person name="Grigoriev I.V."/>
        </authorList>
    </citation>
    <scope>NUCLEOTIDE SEQUENCE [LARGE SCALE GENOMIC DNA]</scope>
    <source>
        <strain evidence="2">S238N-H82 / ATCC MYA-4686</strain>
    </source>
</reference>
<dbReference type="RefSeq" id="XP_001874352.1">
    <property type="nucleotide sequence ID" value="XM_001874317.1"/>
</dbReference>
<name>B0CPX9_LACBS</name>
<dbReference type="KEGG" id="lbc:LACBIDRAFT_301925"/>
<protein>
    <submittedName>
        <fullName evidence="1">Predicted protein</fullName>
    </submittedName>
</protein>
<gene>
    <name evidence="1" type="ORF">LACBIDRAFT_301925</name>
</gene>
<organism evidence="2">
    <name type="scientific">Laccaria bicolor (strain S238N-H82 / ATCC MYA-4686)</name>
    <name type="common">Bicoloured deceiver</name>
    <name type="synonym">Laccaria laccata var. bicolor</name>
    <dbReference type="NCBI Taxonomy" id="486041"/>
    <lineage>
        <taxon>Eukaryota</taxon>
        <taxon>Fungi</taxon>
        <taxon>Dikarya</taxon>
        <taxon>Basidiomycota</taxon>
        <taxon>Agaricomycotina</taxon>
        <taxon>Agaricomycetes</taxon>
        <taxon>Agaricomycetidae</taxon>
        <taxon>Agaricales</taxon>
        <taxon>Agaricineae</taxon>
        <taxon>Hydnangiaceae</taxon>
        <taxon>Laccaria</taxon>
    </lineage>
</organism>
<sequence>MASFSDSPLEVIAEIIDALQDDTAALEACSQTCSLLLPLCRKHIFRSIRITARSYPQTSLPRVIKLFGILLSNNPGISDLVRNLVFHICSPDSEDDDVPRVLGRLHHLQSFQLGVGDPITVKWNALRQPFRDALIRLIQLPSVSRLDISYIYDFPITVFFPCMNLADLTLACITRAPTAVSYDKDSSALEAAPQLQSFAFCQDFGSYAMHLFNTRRPNGVPVLDFSRVRTLSVEADGEQDLMTIQALIRATKRLETLRYTTEITQGYTAFAASMNASSLSTLRTLHLQHDIEDDIQDPLCGICEELSIVSGRNVIEEIFLEVIVQTDSQYKTGSEWGGLDAVLSRGFPKLRNVSLNITICHFALHVRAGALKEQVNEIPRKYFPWLSSNIQVTFKFSTSLYCV</sequence>
<dbReference type="InterPro" id="IPR032675">
    <property type="entry name" value="LRR_dom_sf"/>
</dbReference>
<keyword evidence="2" id="KW-1185">Reference proteome</keyword>
<dbReference type="GeneID" id="6069186"/>
<dbReference type="AlphaFoldDB" id="B0CPX9"/>
<proteinExistence type="predicted"/>